<gene>
    <name evidence="2" type="ORF">NA56DRAFT_645267</name>
</gene>
<keyword evidence="3" id="KW-1185">Reference proteome</keyword>
<protein>
    <submittedName>
        <fullName evidence="2">Uncharacterized protein</fullName>
    </submittedName>
</protein>
<organism evidence="2 3">
    <name type="scientific">Hyaloscypha hepaticicola</name>
    <dbReference type="NCBI Taxonomy" id="2082293"/>
    <lineage>
        <taxon>Eukaryota</taxon>
        <taxon>Fungi</taxon>
        <taxon>Dikarya</taxon>
        <taxon>Ascomycota</taxon>
        <taxon>Pezizomycotina</taxon>
        <taxon>Leotiomycetes</taxon>
        <taxon>Helotiales</taxon>
        <taxon>Hyaloscyphaceae</taxon>
        <taxon>Hyaloscypha</taxon>
    </lineage>
</organism>
<dbReference type="EMBL" id="KZ613479">
    <property type="protein sequence ID" value="PMD22059.1"/>
    <property type="molecule type" value="Genomic_DNA"/>
</dbReference>
<feature type="compositionally biased region" description="Acidic residues" evidence="1">
    <location>
        <begin position="58"/>
        <end position="67"/>
    </location>
</feature>
<dbReference type="AlphaFoldDB" id="A0A2J6Q713"/>
<evidence type="ECO:0000256" key="1">
    <source>
        <dbReference type="SAM" id="MobiDB-lite"/>
    </source>
</evidence>
<evidence type="ECO:0000313" key="2">
    <source>
        <dbReference type="EMBL" id="PMD22059.1"/>
    </source>
</evidence>
<proteinExistence type="predicted"/>
<sequence length="91" mass="10109">MNNEPKVRRSTKSLVLGTAKVMSFEDIEVARAARAAKEAIKGQGKRGRKRKSAALEAGEPEPDEPELELEPEVARMIDEPVLWRAPVARMI</sequence>
<feature type="region of interest" description="Disordered" evidence="1">
    <location>
        <begin position="37"/>
        <end position="67"/>
    </location>
</feature>
<name>A0A2J6Q713_9HELO</name>
<reference evidence="2 3" key="1">
    <citation type="submission" date="2016-05" db="EMBL/GenBank/DDBJ databases">
        <title>A degradative enzymes factory behind the ericoid mycorrhizal symbiosis.</title>
        <authorList>
            <consortium name="DOE Joint Genome Institute"/>
            <person name="Martino E."/>
            <person name="Morin E."/>
            <person name="Grelet G."/>
            <person name="Kuo A."/>
            <person name="Kohler A."/>
            <person name="Daghino S."/>
            <person name="Barry K."/>
            <person name="Choi C."/>
            <person name="Cichocki N."/>
            <person name="Clum A."/>
            <person name="Copeland A."/>
            <person name="Hainaut M."/>
            <person name="Haridas S."/>
            <person name="Labutti K."/>
            <person name="Lindquist E."/>
            <person name="Lipzen A."/>
            <person name="Khouja H.-R."/>
            <person name="Murat C."/>
            <person name="Ohm R."/>
            <person name="Olson A."/>
            <person name="Spatafora J."/>
            <person name="Veneault-Fourrey C."/>
            <person name="Henrissat B."/>
            <person name="Grigoriev I."/>
            <person name="Martin F."/>
            <person name="Perotto S."/>
        </authorList>
    </citation>
    <scope>NUCLEOTIDE SEQUENCE [LARGE SCALE GENOMIC DNA]</scope>
    <source>
        <strain evidence="2 3">UAMH 7357</strain>
    </source>
</reference>
<evidence type="ECO:0000313" key="3">
    <source>
        <dbReference type="Proteomes" id="UP000235672"/>
    </source>
</evidence>
<accession>A0A2J6Q713</accession>
<feature type="compositionally biased region" description="Basic residues" evidence="1">
    <location>
        <begin position="43"/>
        <end position="52"/>
    </location>
</feature>
<dbReference type="Proteomes" id="UP000235672">
    <property type="component" value="Unassembled WGS sequence"/>
</dbReference>